<evidence type="ECO:0000256" key="1">
    <source>
        <dbReference type="SAM" id="MobiDB-lite"/>
    </source>
</evidence>
<comment type="caution">
    <text evidence="2">The sequence shown here is derived from an EMBL/GenBank/DDBJ whole genome shotgun (WGS) entry which is preliminary data.</text>
</comment>
<feature type="region of interest" description="Disordered" evidence="1">
    <location>
        <begin position="315"/>
        <end position="343"/>
    </location>
</feature>
<feature type="compositionally biased region" description="Low complexity" evidence="1">
    <location>
        <begin position="315"/>
        <end position="325"/>
    </location>
</feature>
<feature type="region of interest" description="Disordered" evidence="1">
    <location>
        <begin position="200"/>
        <end position="299"/>
    </location>
</feature>
<dbReference type="EMBL" id="JAKWBI020000088">
    <property type="protein sequence ID" value="KAJ2903198.1"/>
    <property type="molecule type" value="Genomic_DNA"/>
</dbReference>
<organism evidence="2 3">
    <name type="scientific">Zalerion maritima</name>
    <dbReference type="NCBI Taxonomy" id="339359"/>
    <lineage>
        <taxon>Eukaryota</taxon>
        <taxon>Fungi</taxon>
        <taxon>Dikarya</taxon>
        <taxon>Ascomycota</taxon>
        <taxon>Pezizomycotina</taxon>
        <taxon>Sordariomycetes</taxon>
        <taxon>Lulworthiomycetidae</taxon>
        <taxon>Lulworthiales</taxon>
        <taxon>Lulworthiaceae</taxon>
        <taxon>Zalerion</taxon>
    </lineage>
</organism>
<reference evidence="2" key="1">
    <citation type="submission" date="2022-07" db="EMBL/GenBank/DDBJ databases">
        <title>Draft genome sequence of Zalerion maritima ATCC 34329, a (micro)plastics degrading marine fungus.</title>
        <authorList>
            <person name="Paco A."/>
            <person name="Goncalves M.F.M."/>
            <person name="Rocha-Santos T.A.P."/>
            <person name="Alves A."/>
        </authorList>
    </citation>
    <scope>NUCLEOTIDE SEQUENCE</scope>
    <source>
        <strain evidence="2">ATCC 34329</strain>
    </source>
</reference>
<gene>
    <name evidence="2" type="ORF">MKZ38_010234</name>
</gene>
<evidence type="ECO:0000313" key="3">
    <source>
        <dbReference type="Proteomes" id="UP001201980"/>
    </source>
</evidence>
<name>A0AAD5WUK7_9PEZI</name>
<feature type="compositionally biased region" description="Polar residues" evidence="1">
    <location>
        <begin position="256"/>
        <end position="291"/>
    </location>
</feature>
<sequence>MNIHGGQYEEYITSHYRGSEVHHMGYQPKLVLPTFATRETIQPPSGMGYAAGCTYINAPAPKALVQSLGDESYDGAIRRLTQRSGSYFEARDQEEEAVLKAMRELVTRRGRKMNRLPGWERATERRDMESFIQEARRDARVIGGGNELRLERSGESAGVSVARMVIPQEAHSAYYIDPSAVPTRRNSSRRTVVPTIVRIATTSPRSAAPNLLDTTQQQQQRSSGARISRAFGKLTSPRTSGPAVPSPVPSPVPVQGTISRSARPSQSTQSPQRRMTSSQATIRPVPAQQTPVYPVPLAPPQAYVPQEEMRRFQRQPAQVQTQPQAGLTTNRRRPSPARTVRTEATSAWLQGIGDNTRTELEGVSVIEHAGNGTHVSRYGNGTEIGNDSVQWGERGNGVVQAISVRNAYAKSAL</sequence>
<keyword evidence="3" id="KW-1185">Reference proteome</keyword>
<dbReference type="Proteomes" id="UP001201980">
    <property type="component" value="Unassembled WGS sequence"/>
</dbReference>
<protein>
    <submittedName>
        <fullName evidence="2">Uncharacterized protein</fullName>
    </submittedName>
</protein>
<evidence type="ECO:0000313" key="2">
    <source>
        <dbReference type="EMBL" id="KAJ2903198.1"/>
    </source>
</evidence>
<proteinExistence type="predicted"/>
<dbReference type="AlphaFoldDB" id="A0AAD5WUK7"/>
<accession>A0AAD5WUK7</accession>
<feature type="compositionally biased region" description="Polar residues" evidence="1">
    <location>
        <begin position="212"/>
        <end position="225"/>
    </location>
</feature>